<evidence type="ECO:0000256" key="1">
    <source>
        <dbReference type="SAM" id="MobiDB-lite"/>
    </source>
</evidence>
<comment type="caution">
    <text evidence="2">The sequence shown here is derived from an EMBL/GenBank/DDBJ whole genome shotgun (WGS) entry which is preliminary data.</text>
</comment>
<feature type="compositionally biased region" description="Basic and acidic residues" evidence="1">
    <location>
        <begin position="30"/>
        <end position="47"/>
    </location>
</feature>
<keyword evidence="3" id="KW-1185">Reference proteome</keyword>
<evidence type="ECO:0000313" key="2">
    <source>
        <dbReference type="EMBL" id="KAG9244553.1"/>
    </source>
</evidence>
<name>A0A9P7Z2T8_9HELO</name>
<evidence type="ECO:0000313" key="3">
    <source>
        <dbReference type="Proteomes" id="UP000887226"/>
    </source>
</evidence>
<gene>
    <name evidence="2" type="ORF">BJ878DRAFT_480060</name>
</gene>
<feature type="region of interest" description="Disordered" evidence="1">
    <location>
        <begin position="67"/>
        <end position="160"/>
    </location>
</feature>
<accession>A0A9P7Z2T8</accession>
<feature type="compositionally biased region" description="Basic and acidic residues" evidence="1">
    <location>
        <begin position="73"/>
        <end position="82"/>
    </location>
</feature>
<feature type="region of interest" description="Disordered" evidence="1">
    <location>
        <begin position="20"/>
        <end position="53"/>
    </location>
</feature>
<sequence>MSFFRLQNILNSAIQSGQGFYQAPGSSQDRIQEHTQTEDISSTDHDNGTVGDVIDGVEKVPSDLITQANQDQPQRESTHEKIQTAGTSSEEPDSCVDTGSFSQVDEGENILKTQTTTQDEIHTTNALSEKRAIYAGKESSATKHEAGNTHGDSAPPAEHEQLHDARHHIENLISRRHKLFITDDSTTPAEHAQIRQAKHWMDNGISRIDRLFQGRFERELSKRKSNMPTKQQIKTTIEVCWEGKENWCHRQPCRTFSYYDKPKKLQGQVDIETAELQRKAQLYFYTWNKLEIISEEAAYWMRLDRDDRHQRFIQAKKTLPPKQDTEATKLQEKAARKVL</sequence>
<organism evidence="2 3">
    <name type="scientific">Calycina marina</name>
    <dbReference type="NCBI Taxonomy" id="1763456"/>
    <lineage>
        <taxon>Eukaryota</taxon>
        <taxon>Fungi</taxon>
        <taxon>Dikarya</taxon>
        <taxon>Ascomycota</taxon>
        <taxon>Pezizomycotina</taxon>
        <taxon>Leotiomycetes</taxon>
        <taxon>Helotiales</taxon>
        <taxon>Pezizellaceae</taxon>
        <taxon>Calycina</taxon>
    </lineage>
</organism>
<dbReference type="Proteomes" id="UP000887226">
    <property type="component" value="Unassembled WGS sequence"/>
</dbReference>
<protein>
    <submittedName>
        <fullName evidence="2">Uncharacterized protein</fullName>
    </submittedName>
</protein>
<dbReference type="EMBL" id="MU253898">
    <property type="protein sequence ID" value="KAG9244553.1"/>
    <property type="molecule type" value="Genomic_DNA"/>
</dbReference>
<reference evidence="2" key="1">
    <citation type="journal article" date="2021" name="IMA Fungus">
        <title>Genomic characterization of three marine fungi, including Emericellopsis atlantica sp. nov. with signatures of a generalist lifestyle and marine biomass degradation.</title>
        <authorList>
            <person name="Hagestad O.C."/>
            <person name="Hou L."/>
            <person name="Andersen J.H."/>
            <person name="Hansen E.H."/>
            <person name="Altermark B."/>
            <person name="Li C."/>
            <person name="Kuhnert E."/>
            <person name="Cox R.J."/>
            <person name="Crous P.W."/>
            <person name="Spatafora J.W."/>
            <person name="Lail K."/>
            <person name="Amirebrahimi M."/>
            <person name="Lipzen A."/>
            <person name="Pangilinan J."/>
            <person name="Andreopoulos W."/>
            <person name="Hayes R.D."/>
            <person name="Ng V."/>
            <person name="Grigoriev I.V."/>
            <person name="Jackson S.A."/>
            <person name="Sutton T.D.S."/>
            <person name="Dobson A.D.W."/>
            <person name="Rama T."/>
        </authorList>
    </citation>
    <scope>NUCLEOTIDE SEQUENCE</scope>
    <source>
        <strain evidence="2">TRa3180A</strain>
    </source>
</reference>
<feature type="compositionally biased region" description="Polar residues" evidence="1">
    <location>
        <begin position="20"/>
        <end position="29"/>
    </location>
</feature>
<proteinExistence type="predicted"/>
<dbReference type="AlphaFoldDB" id="A0A9P7Z2T8"/>